<gene>
    <name evidence="2" type="ORF">MANES_13G151800</name>
</gene>
<dbReference type="EMBL" id="CM004399">
    <property type="protein sequence ID" value="OAY34121.1"/>
    <property type="molecule type" value="Genomic_DNA"/>
</dbReference>
<reference evidence="2" key="1">
    <citation type="submission" date="2016-02" db="EMBL/GenBank/DDBJ databases">
        <title>WGS assembly of Manihot esculenta.</title>
        <authorList>
            <person name="Bredeson J.V."/>
            <person name="Prochnik S.E."/>
            <person name="Lyons J.B."/>
            <person name="Schmutz J."/>
            <person name="Grimwood J."/>
            <person name="Vrebalov J."/>
            <person name="Bart R.S."/>
            <person name="Amuge T."/>
            <person name="Ferguson M.E."/>
            <person name="Green R."/>
            <person name="Putnam N."/>
            <person name="Stites J."/>
            <person name="Rounsley S."/>
            <person name="Rokhsar D.S."/>
        </authorList>
    </citation>
    <scope>NUCLEOTIDE SEQUENCE [LARGE SCALE GENOMIC DNA]</scope>
    <source>
        <tissue evidence="2">Leaf</tissue>
    </source>
</reference>
<name>A0A2C9US65_MANES</name>
<dbReference type="AlphaFoldDB" id="A0A2C9US65"/>
<evidence type="ECO:0000313" key="2">
    <source>
        <dbReference type="EMBL" id="OAY34121.1"/>
    </source>
</evidence>
<protein>
    <submittedName>
        <fullName evidence="2">Uncharacterized protein</fullName>
    </submittedName>
</protein>
<accession>A0A2C9US65</accession>
<organism evidence="2">
    <name type="scientific">Manihot esculenta</name>
    <name type="common">Cassava</name>
    <name type="synonym">Jatropha manihot</name>
    <dbReference type="NCBI Taxonomy" id="3983"/>
    <lineage>
        <taxon>Eukaryota</taxon>
        <taxon>Viridiplantae</taxon>
        <taxon>Streptophyta</taxon>
        <taxon>Embryophyta</taxon>
        <taxon>Tracheophyta</taxon>
        <taxon>Spermatophyta</taxon>
        <taxon>Magnoliopsida</taxon>
        <taxon>eudicotyledons</taxon>
        <taxon>Gunneridae</taxon>
        <taxon>Pentapetalae</taxon>
        <taxon>rosids</taxon>
        <taxon>fabids</taxon>
        <taxon>Malpighiales</taxon>
        <taxon>Euphorbiaceae</taxon>
        <taxon>Crotonoideae</taxon>
        <taxon>Manihoteae</taxon>
        <taxon>Manihot</taxon>
    </lineage>
</organism>
<sequence>MFGPRTIIGILFLFFIHLHRKAMLLNFTILAVCQKNLSGSHISKCQILNLQVSWILYVAFSD</sequence>
<feature type="chain" id="PRO_5013379254" evidence="1">
    <location>
        <begin position="25"/>
        <end position="62"/>
    </location>
</feature>
<keyword evidence="1" id="KW-0732">Signal</keyword>
<evidence type="ECO:0000256" key="1">
    <source>
        <dbReference type="SAM" id="SignalP"/>
    </source>
</evidence>
<proteinExistence type="predicted"/>
<feature type="signal peptide" evidence="1">
    <location>
        <begin position="1"/>
        <end position="24"/>
    </location>
</feature>